<evidence type="ECO:0000313" key="2">
    <source>
        <dbReference type="Proteomes" id="UP000439522"/>
    </source>
</evidence>
<reference evidence="1 2" key="1">
    <citation type="submission" date="2019-12" db="EMBL/GenBank/DDBJ databases">
        <title>Genomic-based taxomic classification of the family Erythrobacteraceae.</title>
        <authorList>
            <person name="Xu L."/>
        </authorList>
    </citation>
    <scope>NUCLEOTIDE SEQUENCE [LARGE SCALE GENOMIC DNA]</scope>
    <source>
        <strain evidence="1 2">100921-2</strain>
    </source>
</reference>
<gene>
    <name evidence="1" type="ORF">GRI40_00980</name>
</gene>
<dbReference type="Proteomes" id="UP000439522">
    <property type="component" value="Unassembled WGS sequence"/>
</dbReference>
<proteinExistence type="predicted"/>
<name>A0A6I4TAU1_9SPHN</name>
<comment type="caution">
    <text evidence="1">The sequence shown here is derived from an EMBL/GenBank/DDBJ whole genome shotgun (WGS) entry which is preliminary data.</text>
</comment>
<sequence>METQEGQLAPACPVGGERRLTEGEIALARGVFGTAIDYDQVTIRRRKFFPFQPRAVTMAPRGHLHFHPHGQGYCDDFARAGPIAQGLFIHEMTHVWQTQARGEWYLLLHRHPFCRYDYSLKPGWSLERYGIEQQAQIVKHAFWLRNGVQVAGVADPRAYDMLVRFAGA</sequence>
<dbReference type="OrthoDB" id="8686772at2"/>
<dbReference type="AlphaFoldDB" id="A0A6I4TAU1"/>
<organism evidence="1 2">
    <name type="scientific">Tsuneonella aeria</name>
    <dbReference type="NCBI Taxonomy" id="1837929"/>
    <lineage>
        <taxon>Bacteria</taxon>
        <taxon>Pseudomonadati</taxon>
        <taxon>Pseudomonadota</taxon>
        <taxon>Alphaproteobacteria</taxon>
        <taxon>Sphingomonadales</taxon>
        <taxon>Erythrobacteraceae</taxon>
        <taxon>Tsuneonella</taxon>
    </lineage>
</organism>
<keyword evidence="2" id="KW-1185">Reference proteome</keyword>
<accession>A0A6I4TAU1</accession>
<dbReference type="EMBL" id="WTZA01000001">
    <property type="protein sequence ID" value="MXO73797.1"/>
    <property type="molecule type" value="Genomic_DNA"/>
</dbReference>
<protein>
    <submittedName>
        <fullName evidence="1">Vgr related protein</fullName>
    </submittedName>
</protein>
<dbReference type="RefSeq" id="WP_160611296.1">
    <property type="nucleotide sequence ID" value="NZ_WTZA01000001.1"/>
</dbReference>
<evidence type="ECO:0000313" key="1">
    <source>
        <dbReference type="EMBL" id="MXO73797.1"/>
    </source>
</evidence>